<name>A0A286U418_9BACT</name>
<dbReference type="Gene3D" id="1.10.780.10">
    <property type="entry name" value="Hydroxylamine Oxidoreductase, Chain A, domain 1"/>
    <property type="match status" value="1"/>
</dbReference>
<evidence type="ECO:0000256" key="1">
    <source>
        <dbReference type="SAM" id="Phobius"/>
    </source>
</evidence>
<dbReference type="Proteomes" id="UP000218542">
    <property type="component" value="Unassembled WGS sequence"/>
</dbReference>
<evidence type="ECO:0000313" key="2">
    <source>
        <dbReference type="EMBL" id="GAX62877.1"/>
    </source>
</evidence>
<keyword evidence="1" id="KW-1133">Transmembrane helix</keyword>
<dbReference type="SUPFAM" id="SSF48695">
    <property type="entry name" value="Multiheme cytochromes"/>
    <property type="match status" value="1"/>
</dbReference>
<evidence type="ECO:0000313" key="3">
    <source>
        <dbReference type="Proteomes" id="UP000218542"/>
    </source>
</evidence>
<dbReference type="OrthoDB" id="9814800at2"/>
<protein>
    <submittedName>
        <fullName evidence="2">Formate dehydrogenase cytochrome b subunit</fullName>
    </submittedName>
</protein>
<dbReference type="RefSeq" id="WP_096896271.1">
    <property type="nucleotide sequence ID" value="NZ_BAOS01000045.1"/>
</dbReference>
<feature type="transmembrane region" description="Helical" evidence="1">
    <location>
        <begin position="52"/>
        <end position="75"/>
    </location>
</feature>
<reference evidence="2 3" key="1">
    <citation type="journal article" date="2017" name="Environ. Microbiol. Rep.">
        <title>Genetic diversity of marine anaerobic ammonium-oxidizing bacteria as revealed by genomic and proteomic analyses of 'Candidatus Scalindua japonica'.</title>
        <authorList>
            <person name="Oshiki M."/>
            <person name="Mizuto K."/>
            <person name="Kimura Z."/>
            <person name="Kindaichi T."/>
            <person name="Satoh H."/>
            <person name="Okabe S."/>
        </authorList>
    </citation>
    <scope>NUCLEOTIDE SEQUENCE [LARGE SCALE GENOMIC DNA]</scope>
    <source>
        <strain evidence="3">husup-a2</strain>
    </source>
</reference>
<keyword evidence="1" id="KW-0812">Transmembrane</keyword>
<gene>
    <name evidence="2" type="ORF">SCALIN_C45_0033</name>
</gene>
<dbReference type="AlphaFoldDB" id="A0A286U418"/>
<proteinExistence type="predicted"/>
<accession>A0A286U418</accession>
<dbReference type="InterPro" id="IPR036280">
    <property type="entry name" value="Multihaem_cyt_sf"/>
</dbReference>
<dbReference type="Gene3D" id="1.10.720.180">
    <property type="match status" value="1"/>
</dbReference>
<comment type="caution">
    <text evidence="2">The sequence shown here is derived from an EMBL/GenBank/DDBJ whole genome shotgun (WGS) entry which is preliminary data.</text>
</comment>
<keyword evidence="3" id="KW-1185">Reference proteome</keyword>
<organism evidence="2 3">
    <name type="scientific">Candidatus Scalindua japonica</name>
    <dbReference type="NCBI Taxonomy" id="1284222"/>
    <lineage>
        <taxon>Bacteria</taxon>
        <taxon>Pseudomonadati</taxon>
        <taxon>Planctomycetota</taxon>
        <taxon>Candidatus Brocadiia</taxon>
        <taxon>Candidatus Brocadiales</taxon>
        <taxon>Candidatus Scalinduaceae</taxon>
        <taxon>Candidatus Scalindua</taxon>
    </lineage>
</organism>
<sequence>MWGLLLGYAAEVRVRPQYKYYLSLNIRGGNHKVVSLSKSTLRVSKDSKIRKLVVLICFVSCLVFISSISSINNAFAQENSDCMECHTDPSAVDSKVRVDHVTGEVEFVSMVVDEKEYHASAHGGEDFYCIDCHADLEDTEGEHYPNLKPVDCVTFCHDDPAATFLEGSHASLMQEKGVQLPTCKYCHTGQKSKMNTPRADNLEHRGDTIEKCGGCHESYYRSYRNNLHGQVTAMGHLGTDIATCVDCHGQHTILNSSDPESTLGPENAKETCGKCHPGAGDSFVKHVAHPGYKDIGYYKSALVALKNIRKDPGEIKAIVKSPQTLLTVLFLAYVGLLVVTFIQFGTHMLFSWLASILDDRKEGGADHG</sequence>
<dbReference type="EMBL" id="BAOS01000045">
    <property type="protein sequence ID" value="GAX62877.1"/>
    <property type="molecule type" value="Genomic_DNA"/>
</dbReference>
<feature type="transmembrane region" description="Helical" evidence="1">
    <location>
        <begin position="325"/>
        <end position="350"/>
    </location>
</feature>
<keyword evidence="1" id="KW-0472">Membrane</keyword>